<reference evidence="2" key="1">
    <citation type="submission" date="2019-10" db="EMBL/GenBank/DDBJ databases">
        <title>Complete genome sequence of Corynebacterium urogenitalis DSM 108747, isolated from the genital tract of a cow.</title>
        <authorList>
            <person name="Ruckert C."/>
            <person name="Ballas P."/>
            <person name="Wagener K."/>
            <person name="Drillich M."/>
            <person name="Kaempfer P."/>
            <person name="Busse H.-J."/>
            <person name="Ehling-Schulz M."/>
        </authorList>
    </citation>
    <scope>NUCLEOTIDE SEQUENCE [LARGE SCALE GENOMIC DNA]</scope>
    <source>
        <strain evidence="2">LMM 1652</strain>
    </source>
</reference>
<sequence length="62" mass="7057">MLDGFAPAFCMGKTIVDCAHPIQMVEMVEFRAKMRRVFVNKRPQIIGQAKMVNKRTADTDLT</sequence>
<dbReference type="KEGG" id="cuo:CUROG_00145"/>
<accession>A0A5J6Z349</accession>
<gene>
    <name evidence="1" type="ORF">CUROG_00145</name>
</gene>
<organism evidence="1 2">
    <name type="scientific">Corynebacterium urogenitale</name>
    <dbReference type="NCBI Taxonomy" id="2487892"/>
    <lineage>
        <taxon>Bacteria</taxon>
        <taxon>Bacillati</taxon>
        <taxon>Actinomycetota</taxon>
        <taxon>Actinomycetes</taxon>
        <taxon>Mycobacteriales</taxon>
        <taxon>Corynebacteriaceae</taxon>
        <taxon>Corynebacterium</taxon>
    </lineage>
</organism>
<name>A0A5J6Z349_9CORY</name>
<evidence type="ECO:0000313" key="2">
    <source>
        <dbReference type="Proteomes" id="UP000326711"/>
    </source>
</evidence>
<dbReference type="Proteomes" id="UP000326711">
    <property type="component" value="Chromosome"/>
</dbReference>
<dbReference type="AlphaFoldDB" id="A0A5J6Z349"/>
<dbReference type="EMBL" id="CP045032">
    <property type="protein sequence ID" value="QFQ01436.1"/>
    <property type="molecule type" value="Genomic_DNA"/>
</dbReference>
<keyword evidence="2" id="KW-1185">Reference proteome</keyword>
<evidence type="ECO:0000313" key="1">
    <source>
        <dbReference type="EMBL" id="QFQ01436.1"/>
    </source>
</evidence>
<proteinExistence type="predicted"/>
<protein>
    <submittedName>
        <fullName evidence="1">Uncharacterized protein</fullName>
    </submittedName>
</protein>